<dbReference type="EMBL" id="AP026800">
    <property type="protein sequence ID" value="BDR54147.1"/>
    <property type="molecule type" value="Genomic_DNA"/>
</dbReference>
<accession>A0ABM8BBA2</accession>
<dbReference type="RefSeq" id="WP_317643168.1">
    <property type="nucleotide sequence ID" value="NZ_AP026800.1"/>
</dbReference>
<feature type="transmembrane region" description="Helical" evidence="2">
    <location>
        <begin position="191"/>
        <end position="213"/>
    </location>
</feature>
<dbReference type="Proteomes" id="UP001321748">
    <property type="component" value="Chromosome"/>
</dbReference>
<keyword evidence="2" id="KW-1133">Transmembrane helix</keyword>
<feature type="transmembrane region" description="Helical" evidence="2">
    <location>
        <begin position="225"/>
        <end position="243"/>
    </location>
</feature>
<evidence type="ECO:0000313" key="5">
    <source>
        <dbReference type="Proteomes" id="UP001321748"/>
    </source>
</evidence>
<dbReference type="InterPro" id="IPR003675">
    <property type="entry name" value="Rce1/LyrA-like_dom"/>
</dbReference>
<name>A0ABM8BBA2_9BIFI</name>
<protein>
    <recommendedName>
        <fullName evidence="3">CAAX prenyl protease 2/Lysostaphin resistance protein A-like domain-containing protein</fullName>
    </recommendedName>
</protein>
<dbReference type="Pfam" id="PF02517">
    <property type="entry name" value="Rce1-like"/>
    <property type="match status" value="1"/>
</dbReference>
<organism evidence="4 5">
    <name type="scientific">Bombiscardovia apis</name>
    <dbReference type="NCBI Taxonomy" id="2932182"/>
    <lineage>
        <taxon>Bacteria</taxon>
        <taxon>Bacillati</taxon>
        <taxon>Actinomycetota</taxon>
        <taxon>Actinomycetes</taxon>
        <taxon>Bifidobacteriales</taxon>
        <taxon>Bifidobacteriaceae</taxon>
        <taxon>Bombiscardovia</taxon>
    </lineage>
</organism>
<feature type="transmembrane region" description="Helical" evidence="2">
    <location>
        <begin position="275"/>
        <end position="293"/>
    </location>
</feature>
<feature type="transmembrane region" description="Helical" evidence="2">
    <location>
        <begin position="104"/>
        <end position="124"/>
    </location>
</feature>
<evidence type="ECO:0000256" key="1">
    <source>
        <dbReference type="SAM" id="MobiDB-lite"/>
    </source>
</evidence>
<evidence type="ECO:0000256" key="2">
    <source>
        <dbReference type="SAM" id="Phobius"/>
    </source>
</evidence>
<dbReference type="PANTHER" id="PTHR36435:SF1">
    <property type="entry name" value="CAAX AMINO TERMINAL PROTEASE FAMILY PROTEIN"/>
    <property type="match status" value="1"/>
</dbReference>
<feature type="transmembrane region" description="Helical" evidence="2">
    <location>
        <begin position="62"/>
        <end position="84"/>
    </location>
</feature>
<gene>
    <name evidence="4" type="ORF">KIMH_02580</name>
</gene>
<keyword evidence="2" id="KW-0812">Transmembrane</keyword>
<dbReference type="PANTHER" id="PTHR36435">
    <property type="entry name" value="SLR1288 PROTEIN"/>
    <property type="match status" value="1"/>
</dbReference>
<keyword evidence="5" id="KW-1185">Reference proteome</keyword>
<feature type="transmembrane region" description="Helical" evidence="2">
    <location>
        <begin position="145"/>
        <end position="167"/>
    </location>
</feature>
<feature type="transmembrane region" description="Helical" evidence="2">
    <location>
        <begin position="299"/>
        <end position="319"/>
    </location>
</feature>
<feature type="region of interest" description="Disordered" evidence="1">
    <location>
        <begin position="1"/>
        <end position="20"/>
    </location>
</feature>
<reference evidence="4 5" key="1">
    <citation type="journal article" date="2023" name="Microbiol. Spectr.">
        <title>Symbiosis of Carpenter Bees with Uncharacterized Lactic Acid Bacteria Showing NAD Auxotrophy.</title>
        <authorList>
            <person name="Kawasaki S."/>
            <person name="Ozawa K."/>
            <person name="Mori T."/>
            <person name="Yamamoto A."/>
            <person name="Ito M."/>
            <person name="Ohkuma M."/>
            <person name="Sakamoto M."/>
            <person name="Matsutani M."/>
        </authorList>
    </citation>
    <scope>NUCLEOTIDE SEQUENCE [LARGE SCALE GENOMIC DNA]</scope>
    <source>
        <strain evidence="4 5">KimH</strain>
    </source>
</reference>
<feature type="transmembrane region" description="Helical" evidence="2">
    <location>
        <begin position="249"/>
        <end position="268"/>
    </location>
</feature>
<feature type="domain" description="CAAX prenyl protease 2/Lysostaphin resistance protein A-like" evidence="3">
    <location>
        <begin position="194"/>
        <end position="280"/>
    </location>
</feature>
<evidence type="ECO:0000313" key="4">
    <source>
        <dbReference type="EMBL" id="BDR54147.1"/>
    </source>
</evidence>
<sequence>MRQLWRASDKQNQAGQEAQAVPMGDSAAVVASTAAPTNSVAQLPHAPLKQIRTTLNLQSGSLILYLVVMQLIGPAVAVAFVMILQSMRHQLVSADTALRQIDGPFAGLMNLTCVATAFVFWILTHKRQLADTSTTGIFHRAEHKMTPLVFWGAVALLFTGQSISTIYDTGFTWVTQQLHLTASTTTEAIEAASGTLAMFVYASFFGPIVEEIIFRGVIMNALKRYGKVFAIVTSAAMFGFFHSDLSQGLFAFCVGLVLGYVACEYSIFWSIVLHVFNNLIISNGLTFLLGSLSQQAQNWVNLILLLAGIVLGVLVLYLGRTSIANFIENNRSYKGIYASWGGLWFVIYLLMQVGITAMEFSPAGL</sequence>
<proteinExistence type="predicted"/>
<keyword evidence="2" id="KW-0472">Membrane</keyword>
<feature type="transmembrane region" description="Helical" evidence="2">
    <location>
        <begin position="340"/>
        <end position="358"/>
    </location>
</feature>
<dbReference type="InterPro" id="IPR052710">
    <property type="entry name" value="CAAX_protease"/>
</dbReference>
<evidence type="ECO:0000259" key="3">
    <source>
        <dbReference type="Pfam" id="PF02517"/>
    </source>
</evidence>